<dbReference type="InterPro" id="IPR046373">
    <property type="entry name" value="Acyl-CoA_Oxase/DH_mid-dom_sf"/>
</dbReference>
<dbReference type="Pfam" id="PF00441">
    <property type="entry name" value="Acyl-CoA_dh_1"/>
    <property type="match status" value="1"/>
</dbReference>
<dbReference type="Pfam" id="PF02771">
    <property type="entry name" value="Acyl-CoA_dh_N"/>
    <property type="match status" value="1"/>
</dbReference>
<evidence type="ECO:0000259" key="7">
    <source>
        <dbReference type="Pfam" id="PF02771"/>
    </source>
</evidence>
<dbReference type="Pfam" id="PF02770">
    <property type="entry name" value="Acyl-CoA_dh_M"/>
    <property type="match status" value="1"/>
</dbReference>
<keyword evidence="3" id="KW-0285">Flavoprotein</keyword>
<feature type="domain" description="Acyl-CoA dehydrogenase/oxidase N-terminal" evidence="7">
    <location>
        <begin position="541"/>
        <end position="653"/>
    </location>
</feature>
<evidence type="ECO:0000313" key="9">
    <source>
        <dbReference type="EMBL" id="KAJ6030891.1"/>
    </source>
</evidence>
<comment type="similarity">
    <text evidence="2">Belongs to the acyl-CoA dehydrogenase family.</text>
</comment>
<dbReference type="InterPro" id="IPR037069">
    <property type="entry name" value="AcylCoA_DH/ox_N_sf"/>
</dbReference>
<dbReference type="Gene3D" id="2.40.50.840">
    <property type="match status" value="1"/>
</dbReference>
<reference evidence="9" key="2">
    <citation type="submission" date="2023-01" db="EMBL/GenBank/DDBJ databases">
        <authorList>
            <person name="Petersen C."/>
        </authorList>
    </citation>
    <scope>NUCLEOTIDE SEQUENCE</scope>
    <source>
        <strain evidence="9">IBT 15450</strain>
    </source>
</reference>
<dbReference type="PANTHER" id="PTHR43884:SF12">
    <property type="entry name" value="ISOVALERYL-COA DEHYDROGENASE, MITOCHONDRIAL-RELATED"/>
    <property type="match status" value="1"/>
</dbReference>
<dbReference type="Gene3D" id="2.40.110.10">
    <property type="entry name" value="Butyryl-CoA Dehydrogenase, subunit A, domain 2"/>
    <property type="match status" value="1"/>
</dbReference>
<dbReference type="GO" id="GO:0050660">
    <property type="term" value="F:flavin adenine dinucleotide binding"/>
    <property type="evidence" value="ECO:0007669"/>
    <property type="project" value="InterPro"/>
</dbReference>
<keyword evidence="10" id="KW-1185">Reference proteome</keyword>
<dbReference type="Gene3D" id="3.40.47.10">
    <property type="match status" value="1"/>
</dbReference>
<feature type="domain" description="Acyl-CoA dehydrogenase/oxidase C-terminal" evidence="5">
    <location>
        <begin position="768"/>
        <end position="916"/>
    </location>
</feature>
<dbReference type="EMBL" id="JAQJZL010000014">
    <property type="protein sequence ID" value="KAJ6030891.1"/>
    <property type="molecule type" value="Genomic_DNA"/>
</dbReference>
<evidence type="ECO:0000256" key="3">
    <source>
        <dbReference type="ARBA" id="ARBA00022630"/>
    </source>
</evidence>
<dbReference type="Gene3D" id="1.20.140.10">
    <property type="entry name" value="Butyryl-CoA Dehydrogenase, subunit A, domain 3"/>
    <property type="match status" value="1"/>
</dbReference>
<dbReference type="InterPro" id="IPR009075">
    <property type="entry name" value="AcylCo_DH/oxidase_C"/>
</dbReference>
<dbReference type="SUPFAM" id="SSF53901">
    <property type="entry name" value="Thiolase-like"/>
    <property type="match status" value="1"/>
</dbReference>
<dbReference type="Pfam" id="PF18313">
    <property type="entry name" value="TLP1_add_C"/>
    <property type="match status" value="1"/>
</dbReference>
<dbReference type="InterPro" id="IPR036250">
    <property type="entry name" value="AcylCo_DH-like_C"/>
</dbReference>
<dbReference type="AlphaFoldDB" id="A0AAD6I5X4"/>
<dbReference type="Proteomes" id="UP001219568">
    <property type="component" value="Unassembled WGS sequence"/>
</dbReference>
<sequence length="922" mass="101897">MPPIIVGVADIRNRSVTVEDAKEPATLMLEAIQGAINDASSSAETAQILQNNIDSISVVRTWTWPYRDLPGLLSHHLGIIPQHQSYSDHGGNQPAKLLDEAAMRIAKGETKVAVLTGGEALASLAACVKNGKMPPPGWSAPAENVTDVFSPTTRGLRKDIGGLHAVGSPIHVYPLYENGFRAHRKQTIQANHRESAALYAYFSQIASQNRYSWNYGMEAQTTDSIGTLSKKNRMICFPYPLLMNAFNTVNLASACILTSTEYATQLGIPRGRWIYPLGGAGFNERDNFWDRPNFFESSAISKSLDHCLELSHLTPDDIDLYDLYSCFPIVPKLACHHLGLSITKPQKPLTLLGGLTSFGGAGNNYSMHYKAITEMTRQLRGSRSRNGLILANGGVLSYQHSVCLSSQAPKEERPYPDNKFSSLVDSDLVPSVDFEAEGEAIIEVSGPNIITTYTIEFTRDGSPLRAYIVGRLAGTNHRFLANESDQATLLRLSSMNEEPIGKTGFIGARPFLRASRSLPSFQSCFHTRATEYLQTHDPDLSESQRTVREAIARICSDFPDEYWARVDELKQFPTELYEALARQGWLGICLPQRYGGSELGISEAAVMMQTIAESGGGMTGASSIHMNIFGLEPVAKFGTGEQKERWLVPLIAGRQRACFGVTEPNTGLDTLQLQATARRSGDHYLLSGQKVWISTAQKADKILILVRTAPRDREKPSQGLSLFYTGLQVPEVQITEIPKMGRAAVDTNSLFFDNWRVPMRDRVGQEHEGFRMILHGMNAERILIGAEALGLGFAALRRASLYAKDRHVFGRPIGQNQGIQHPLADSWMKLEAARMMIYRAAQLYDQGYTGGEYANAGKYLAAEAAFEACERAILAHGGMGYAKEYHVERYLREVFIPRIAPVSREMILNYIGERMLGLPKSY</sequence>
<dbReference type="InterPro" id="IPR016039">
    <property type="entry name" value="Thiolase-like"/>
</dbReference>
<dbReference type="InterPro" id="IPR006091">
    <property type="entry name" value="Acyl-CoA_Oxase/DH_mid-dom"/>
</dbReference>
<evidence type="ECO:0000313" key="10">
    <source>
        <dbReference type="Proteomes" id="UP001219568"/>
    </source>
</evidence>
<accession>A0AAD6I5X4</accession>
<keyword evidence="4" id="KW-0274">FAD</keyword>
<dbReference type="FunFam" id="1.20.140.10:FF:000012">
    <property type="entry name" value="Acyl-CoA dehydrogenase fadE12"/>
    <property type="match status" value="1"/>
</dbReference>
<dbReference type="GO" id="GO:0016746">
    <property type="term" value="F:acyltransferase activity"/>
    <property type="evidence" value="ECO:0007669"/>
    <property type="project" value="InterPro"/>
</dbReference>
<comment type="cofactor">
    <cofactor evidence="1">
        <name>FAD</name>
        <dbReference type="ChEBI" id="CHEBI:57692"/>
    </cofactor>
</comment>
<dbReference type="InterPro" id="IPR009100">
    <property type="entry name" value="AcylCoA_DH/oxidase_NM_dom_sf"/>
</dbReference>
<dbReference type="InterPro" id="IPR040771">
    <property type="entry name" value="TLP1_add_C"/>
</dbReference>
<evidence type="ECO:0000259" key="8">
    <source>
        <dbReference type="Pfam" id="PF18313"/>
    </source>
</evidence>
<evidence type="ECO:0000259" key="6">
    <source>
        <dbReference type="Pfam" id="PF02770"/>
    </source>
</evidence>
<protein>
    <submittedName>
        <fullName evidence="9">Uncharacterized protein</fullName>
    </submittedName>
</protein>
<reference evidence="9" key="1">
    <citation type="journal article" date="2023" name="IMA Fungus">
        <title>Comparative genomic study of the Penicillium genus elucidates a diverse pangenome and 15 lateral gene transfer events.</title>
        <authorList>
            <person name="Petersen C."/>
            <person name="Sorensen T."/>
            <person name="Nielsen M.R."/>
            <person name="Sondergaard T.E."/>
            <person name="Sorensen J.L."/>
            <person name="Fitzpatrick D.A."/>
            <person name="Frisvad J.C."/>
            <person name="Nielsen K.L."/>
        </authorList>
    </citation>
    <scope>NUCLEOTIDE SEQUENCE</scope>
    <source>
        <strain evidence="9">IBT 15450</strain>
    </source>
</reference>
<evidence type="ECO:0000256" key="1">
    <source>
        <dbReference type="ARBA" id="ARBA00001974"/>
    </source>
</evidence>
<comment type="caution">
    <text evidence="9">The sequence shown here is derived from an EMBL/GenBank/DDBJ whole genome shotgun (WGS) entry which is preliminary data.</text>
</comment>
<dbReference type="SUPFAM" id="SSF47203">
    <property type="entry name" value="Acyl-CoA dehydrogenase C-terminal domain-like"/>
    <property type="match status" value="1"/>
</dbReference>
<dbReference type="CDD" id="cd00567">
    <property type="entry name" value="ACAD"/>
    <property type="match status" value="1"/>
</dbReference>
<organism evidence="9 10">
    <name type="scientific">Penicillium canescens</name>
    <dbReference type="NCBI Taxonomy" id="5083"/>
    <lineage>
        <taxon>Eukaryota</taxon>
        <taxon>Fungi</taxon>
        <taxon>Dikarya</taxon>
        <taxon>Ascomycota</taxon>
        <taxon>Pezizomycotina</taxon>
        <taxon>Eurotiomycetes</taxon>
        <taxon>Eurotiomycetidae</taxon>
        <taxon>Eurotiales</taxon>
        <taxon>Aspergillaceae</taxon>
        <taxon>Penicillium</taxon>
    </lineage>
</organism>
<name>A0AAD6I5X4_PENCN</name>
<dbReference type="SUPFAM" id="SSF56645">
    <property type="entry name" value="Acyl-CoA dehydrogenase NM domain-like"/>
    <property type="match status" value="1"/>
</dbReference>
<proteinExistence type="inferred from homology"/>
<feature type="domain" description="Acyl-CoA oxidase/dehydrogenase middle" evidence="6">
    <location>
        <begin position="658"/>
        <end position="754"/>
    </location>
</feature>
<evidence type="ECO:0000256" key="2">
    <source>
        <dbReference type="ARBA" id="ARBA00009347"/>
    </source>
</evidence>
<dbReference type="Gene3D" id="1.10.540.10">
    <property type="entry name" value="Acyl-CoA dehydrogenase/oxidase, N-terminal domain"/>
    <property type="match status" value="1"/>
</dbReference>
<gene>
    <name evidence="9" type="ORF">N7460_011157</name>
</gene>
<evidence type="ECO:0000259" key="5">
    <source>
        <dbReference type="Pfam" id="PF00441"/>
    </source>
</evidence>
<evidence type="ECO:0000256" key="4">
    <source>
        <dbReference type="ARBA" id="ARBA00022827"/>
    </source>
</evidence>
<dbReference type="GO" id="GO:0003995">
    <property type="term" value="F:acyl-CoA dehydrogenase activity"/>
    <property type="evidence" value="ECO:0007669"/>
    <property type="project" value="TreeGrafter"/>
</dbReference>
<dbReference type="PANTHER" id="PTHR43884">
    <property type="entry name" value="ACYL-COA DEHYDROGENASE"/>
    <property type="match status" value="1"/>
</dbReference>
<dbReference type="InterPro" id="IPR013786">
    <property type="entry name" value="AcylCoA_DH/ox_N"/>
</dbReference>
<feature type="domain" description="Thiolase-like protein type 1 additional C-terminal" evidence="8">
    <location>
        <begin position="424"/>
        <end position="505"/>
    </location>
</feature>